<dbReference type="InterPro" id="IPR000700">
    <property type="entry name" value="PAS-assoc_C"/>
</dbReference>
<keyword evidence="1" id="KW-0808">Transferase</keyword>
<dbReference type="InterPro" id="IPR035965">
    <property type="entry name" value="PAS-like_dom_sf"/>
</dbReference>
<dbReference type="SUPFAM" id="SSF55073">
    <property type="entry name" value="Nucleotide cyclase"/>
    <property type="match status" value="1"/>
</dbReference>
<proteinExistence type="predicted"/>
<keyword evidence="5" id="KW-1185">Reference proteome</keyword>
<organism evidence="4 5">
    <name type="scientific">Pseudomonas quercus</name>
    <dbReference type="NCBI Taxonomy" id="2722792"/>
    <lineage>
        <taxon>Bacteria</taxon>
        <taxon>Pseudomonadati</taxon>
        <taxon>Pseudomonadota</taxon>
        <taxon>Gammaproteobacteria</taxon>
        <taxon>Pseudomonadales</taxon>
        <taxon>Pseudomonadaceae</taxon>
        <taxon>Pseudomonas</taxon>
    </lineage>
</organism>
<accession>A0ABX0Y911</accession>
<feature type="domain" description="GGDEF" evidence="3">
    <location>
        <begin position="178"/>
        <end position="310"/>
    </location>
</feature>
<dbReference type="NCBIfam" id="TIGR00254">
    <property type="entry name" value="GGDEF"/>
    <property type="match status" value="1"/>
</dbReference>
<evidence type="ECO:0000259" key="2">
    <source>
        <dbReference type="PROSITE" id="PS50113"/>
    </source>
</evidence>
<dbReference type="InterPro" id="IPR052163">
    <property type="entry name" value="DGC-Regulatory_Protein"/>
</dbReference>
<gene>
    <name evidence="4" type="ORF">HBH25_02730</name>
</gene>
<dbReference type="CDD" id="cd00130">
    <property type="entry name" value="PAS"/>
    <property type="match status" value="1"/>
</dbReference>
<dbReference type="InterPro" id="IPR043128">
    <property type="entry name" value="Rev_trsase/Diguanyl_cyclase"/>
</dbReference>
<dbReference type="EMBL" id="JAAVJI010000001">
    <property type="protein sequence ID" value="NJO99779.1"/>
    <property type="molecule type" value="Genomic_DNA"/>
</dbReference>
<protein>
    <submittedName>
        <fullName evidence="4">GGDEF domain-containing protein</fullName>
    </submittedName>
</protein>
<dbReference type="CDD" id="cd01949">
    <property type="entry name" value="GGDEF"/>
    <property type="match status" value="1"/>
</dbReference>
<evidence type="ECO:0000313" key="5">
    <source>
        <dbReference type="Proteomes" id="UP000746535"/>
    </source>
</evidence>
<dbReference type="Pfam" id="PF08448">
    <property type="entry name" value="PAS_4"/>
    <property type="match status" value="1"/>
</dbReference>
<dbReference type="RefSeq" id="WP_168081227.1">
    <property type="nucleotide sequence ID" value="NZ_JAAVJI010000001.1"/>
</dbReference>
<dbReference type="InterPro" id="IPR000160">
    <property type="entry name" value="GGDEF_dom"/>
</dbReference>
<feature type="domain" description="PAC" evidence="2">
    <location>
        <begin position="84"/>
        <end position="136"/>
    </location>
</feature>
<dbReference type="Gene3D" id="3.30.70.270">
    <property type="match status" value="1"/>
</dbReference>
<dbReference type="InterPro" id="IPR029787">
    <property type="entry name" value="Nucleotide_cyclase"/>
</dbReference>
<name>A0ABX0Y911_9PSED</name>
<dbReference type="SUPFAM" id="SSF55785">
    <property type="entry name" value="PYP-like sensor domain (PAS domain)"/>
    <property type="match status" value="1"/>
</dbReference>
<dbReference type="SMART" id="SM00267">
    <property type="entry name" value="GGDEF"/>
    <property type="match status" value="1"/>
</dbReference>
<dbReference type="Pfam" id="PF00990">
    <property type="entry name" value="GGDEF"/>
    <property type="match status" value="1"/>
</dbReference>
<dbReference type="PANTHER" id="PTHR46663">
    <property type="entry name" value="DIGUANYLATE CYCLASE DGCT-RELATED"/>
    <property type="match status" value="1"/>
</dbReference>
<reference evidence="4 5" key="1">
    <citation type="submission" date="2020-03" db="EMBL/GenBank/DDBJ databases">
        <authorList>
            <person name="Wang L."/>
            <person name="He N."/>
            <person name="Li Y."/>
            <person name="Fang Y."/>
            <person name="Zhang F."/>
        </authorList>
    </citation>
    <scope>NUCLEOTIDE SEQUENCE [LARGE SCALE GENOMIC DNA]</scope>
    <source>
        <strain evidence="5">hsmgli-8</strain>
    </source>
</reference>
<dbReference type="PROSITE" id="PS50887">
    <property type="entry name" value="GGDEF"/>
    <property type="match status" value="1"/>
</dbReference>
<evidence type="ECO:0000259" key="3">
    <source>
        <dbReference type="PROSITE" id="PS50887"/>
    </source>
</evidence>
<dbReference type="PANTHER" id="PTHR46663:SF2">
    <property type="entry name" value="GGDEF DOMAIN-CONTAINING PROTEIN"/>
    <property type="match status" value="1"/>
</dbReference>
<dbReference type="InterPro" id="IPR000014">
    <property type="entry name" value="PAS"/>
</dbReference>
<dbReference type="PROSITE" id="PS50113">
    <property type="entry name" value="PAC"/>
    <property type="match status" value="1"/>
</dbReference>
<sequence>MNTPHDVVDLQALLDCIQEFIVVKDGAGRWLFCNETALVAYAMSGFAYHGLTDVELMAIRPQFADAFAYNLATDAKAWHNRSPTVIEKSFMGTDHRINTWEVVKTPSFNPDGSRYRLVIVSRNITERKLAENALHASEERFKNLAYLDPLTGIPNRRGILDMIALALNTAEAGSQGAGSGALLYLDLDRFKLINDTLGHEVGDDLLIAFAGRGRSCLREQDLFGRIGGDEFVVFLPDTDPEAALSVARRLCEALSRLWHLGIHQIHTSSSIGIAFTPEAGTDVHTLLRHADEALYRAKRAGRSQINTWRHES</sequence>
<evidence type="ECO:0000256" key="1">
    <source>
        <dbReference type="ARBA" id="ARBA00022777"/>
    </source>
</evidence>
<evidence type="ECO:0000313" key="4">
    <source>
        <dbReference type="EMBL" id="NJO99779.1"/>
    </source>
</evidence>
<dbReference type="Proteomes" id="UP000746535">
    <property type="component" value="Unassembled WGS sequence"/>
</dbReference>
<dbReference type="InterPro" id="IPR013656">
    <property type="entry name" value="PAS_4"/>
</dbReference>
<keyword evidence="1" id="KW-0418">Kinase</keyword>
<dbReference type="Gene3D" id="3.30.450.20">
    <property type="entry name" value="PAS domain"/>
    <property type="match status" value="1"/>
</dbReference>
<comment type="caution">
    <text evidence="4">The sequence shown here is derived from an EMBL/GenBank/DDBJ whole genome shotgun (WGS) entry which is preliminary data.</text>
</comment>